<sequence length="565" mass="62698">MAGKKSLAVTLGILLVVTSACSSSGSPESASPTAAPGTGTPAATADAMSKKLEISWVGQGARGKVEDNNKIQQMLEKKFNVKLINRKIDINSAEQRNLMVASGELPDYAYTLDDPSKLYRDGVTRSIPKEMIVKYAPKYAALLDSYGTGFKVNLVPGKTDEFYALTGYVDTTVNQFWGQAYRLDWMEKLGIKPKGTVTQLGTSGGLERIYYTTEAFTIEEETKMYEAFVNQDPDGNGKKDTYGPMLDYESPSNTQATLMGAFGFGLGQFVEEDGKLLHSAISNGYKNYLKQMADWYKRGIIDPEFTTLNLTKSWEKFATGKYGSAQALHQSAALVPYTQTRPPGNLVLKDPSVKILFAPPPIGPNGKQGAPSNGNGVDGFSYSAVIRKDVSDEKLIRILQMFDYINLDFDGNMLTQFGEEGVDFAWEGTPKKSAAILKKNDAEREAVGVFYYNHVMRPVAVTPIWNDSYTLKLLDAYWGVEAGRKTVYANARYDYFNETKYNELRAKYTAKLKTITDEYMFKAITGELNIDSTWDNYVKNYLDNGGREMTAELEKAPKTADLRKK</sequence>
<feature type="signal peptide" evidence="2">
    <location>
        <begin position="1"/>
        <end position="22"/>
    </location>
</feature>
<comment type="caution">
    <text evidence="3">The sequence shown here is derived from an EMBL/GenBank/DDBJ whole genome shotgun (WGS) entry which is preliminary data.</text>
</comment>
<feature type="region of interest" description="Disordered" evidence="1">
    <location>
        <begin position="24"/>
        <end position="44"/>
    </location>
</feature>
<dbReference type="EMBL" id="QMFB01000029">
    <property type="protein sequence ID" value="RAV13605.1"/>
    <property type="molecule type" value="Genomic_DNA"/>
</dbReference>
<organism evidence="3 4">
    <name type="scientific">Paenibacillus contaminans</name>
    <dbReference type="NCBI Taxonomy" id="450362"/>
    <lineage>
        <taxon>Bacteria</taxon>
        <taxon>Bacillati</taxon>
        <taxon>Bacillota</taxon>
        <taxon>Bacilli</taxon>
        <taxon>Bacillales</taxon>
        <taxon>Paenibacillaceae</taxon>
        <taxon>Paenibacillus</taxon>
    </lineage>
</organism>
<evidence type="ECO:0000313" key="3">
    <source>
        <dbReference type="EMBL" id="RAV13605.1"/>
    </source>
</evidence>
<dbReference type="Gene3D" id="3.40.190.10">
    <property type="entry name" value="Periplasmic binding protein-like II"/>
    <property type="match status" value="2"/>
</dbReference>
<name>A0A329M062_9BACL</name>
<dbReference type="OrthoDB" id="9787283at2"/>
<keyword evidence="4" id="KW-1185">Reference proteome</keyword>
<gene>
    <name evidence="3" type="ORF">DQG23_32965</name>
</gene>
<accession>A0A329M062</accession>
<dbReference type="AlphaFoldDB" id="A0A329M062"/>
<dbReference type="Proteomes" id="UP000250369">
    <property type="component" value="Unassembled WGS sequence"/>
</dbReference>
<evidence type="ECO:0000256" key="2">
    <source>
        <dbReference type="SAM" id="SignalP"/>
    </source>
</evidence>
<evidence type="ECO:0000313" key="4">
    <source>
        <dbReference type="Proteomes" id="UP000250369"/>
    </source>
</evidence>
<proteinExistence type="predicted"/>
<feature type="chain" id="PRO_5039080651" evidence="2">
    <location>
        <begin position="23"/>
        <end position="565"/>
    </location>
</feature>
<protein>
    <submittedName>
        <fullName evidence="3">ABC transporter substrate-binding protein</fullName>
    </submittedName>
</protein>
<reference evidence="3 4" key="1">
    <citation type="journal article" date="2009" name="Int. J. Syst. Evol. Microbiol.">
        <title>Paenibacillus contaminans sp. nov., isolated from a contaminated laboratory plate.</title>
        <authorList>
            <person name="Chou J.H."/>
            <person name="Lee J.H."/>
            <person name="Lin M.C."/>
            <person name="Chang P.S."/>
            <person name="Arun A.B."/>
            <person name="Young C.C."/>
            <person name="Chen W.M."/>
        </authorList>
    </citation>
    <scope>NUCLEOTIDE SEQUENCE [LARGE SCALE GENOMIC DNA]</scope>
    <source>
        <strain evidence="3 4">CKOBP-6</strain>
    </source>
</reference>
<dbReference type="PROSITE" id="PS51257">
    <property type="entry name" value="PROKAR_LIPOPROTEIN"/>
    <property type="match status" value="1"/>
</dbReference>
<evidence type="ECO:0000256" key="1">
    <source>
        <dbReference type="SAM" id="MobiDB-lite"/>
    </source>
</evidence>
<keyword evidence="2" id="KW-0732">Signal</keyword>
<dbReference type="SUPFAM" id="SSF53850">
    <property type="entry name" value="Periplasmic binding protein-like II"/>
    <property type="match status" value="1"/>
</dbReference>
<dbReference type="RefSeq" id="WP_113035282.1">
    <property type="nucleotide sequence ID" value="NZ_QMFB01000029.1"/>
</dbReference>